<sequence>MTCAEEALVRMLDDMNPVCGDKIERALLLFDEEFPCWDEETFALAGEDFTTLKKLCEIGLLAEVGRGYVLTDEGVRVHAECSERLGLPARQTGDFDAEEALWNNRLYLLMDRAFVGQFGIKEYSVNEPLSFAPELKREELWKIEDGRVKYIWREAPLVRSLLATFPRWGVAARKFASPGRESMIKWVKEAGASIGELRFNLLLRSRYDFELYRKEAPLPEDVFRMKDADRLFFFRAKEGRYDEIYDAIGRLHIFMLDQRRVYIPGYADIDAHEQENWTMFVVAAESERELESVAERLARDGKNLIEPAVPLFIIGTSMERLRRQEEPEDTIYDWFCDRSVHIVRPDV</sequence>
<dbReference type="Proteomes" id="UP000027665">
    <property type="component" value="Unassembled WGS sequence"/>
</dbReference>
<accession>A0A073IS74</accession>
<dbReference type="GeneID" id="90984782"/>
<protein>
    <submittedName>
        <fullName evidence="1">Uncharacterized protein</fullName>
    </submittedName>
</protein>
<evidence type="ECO:0000313" key="1">
    <source>
        <dbReference type="EMBL" id="KEJ92614.1"/>
    </source>
</evidence>
<evidence type="ECO:0000313" key="2">
    <source>
        <dbReference type="Proteomes" id="UP000027665"/>
    </source>
</evidence>
<dbReference type="eggNOG" id="ENOG502ZU6G">
    <property type="taxonomic scope" value="Bacteria"/>
</dbReference>
<dbReference type="RefSeq" id="WP_051682653.1">
    <property type="nucleotide sequence ID" value="NZ_JMKI01000021.1"/>
</dbReference>
<organism evidence="1 2">
    <name type="scientific">Synergistes jonesii</name>
    <dbReference type="NCBI Taxonomy" id="2754"/>
    <lineage>
        <taxon>Bacteria</taxon>
        <taxon>Thermotogati</taxon>
        <taxon>Synergistota</taxon>
        <taxon>Synergistia</taxon>
        <taxon>Synergistales</taxon>
        <taxon>Synergistaceae</taxon>
        <taxon>Synergistes</taxon>
    </lineage>
</organism>
<gene>
    <name evidence="1" type="ORF">EH55_02315</name>
</gene>
<name>A0A073IS74_9BACT</name>
<dbReference type="EMBL" id="JMKI01000021">
    <property type="protein sequence ID" value="KEJ92614.1"/>
    <property type="molecule type" value="Genomic_DNA"/>
</dbReference>
<proteinExistence type="predicted"/>
<dbReference type="AlphaFoldDB" id="A0A073IS74"/>
<reference evidence="1 2" key="1">
    <citation type="submission" date="2014-04" db="EMBL/GenBank/DDBJ databases">
        <title>Draft Genome Sequence of Synergistes jonesii.</title>
        <authorList>
            <person name="Coil D.A."/>
            <person name="Eisen J.A."/>
            <person name="Holland-Moritz H.E."/>
        </authorList>
    </citation>
    <scope>NUCLEOTIDE SEQUENCE [LARGE SCALE GENOMIC DNA]</scope>
    <source>
        <strain evidence="1 2">78-1</strain>
    </source>
</reference>
<dbReference type="STRING" id="2754.EH55_02315"/>
<comment type="caution">
    <text evidence="1">The sequence shown here is derived from an EMBL/GenBank/DDBJ whole genome shotgun (WGS) entry which is preliminary data.</text>
</comment>
<keyword evidence="2" id="KW-1185">Reference proteome</keyword>